<evidence type="ECO:0000256" key="1">
    <source>
        <dbReference type="ARBA" id="ARBA00004370"/>
    </source>
</evidence>
<dbReference type="NCBIfam" id="TIGR03042">
    <property type="entry name" value="PS_II_psbQ_bact"/>
    <property type="match status" value="1"/>
</dbReference>
<dbReference type="Proteomes" id="UP000729701">
    <property type="component" value="Unassembled WGS sequence"/>
</dbReference>
<evidence type="ECO:0000256" key="3">
    <source>
        <dbReference type="ARBA" id="ARBA00023136"/>
    </source>
</evidence>
<name>A0A951QU23_9CYAN</name>
<dbReference type="GO" id="GO:0009654">
    <property type="term" value="C:photosystem II oxygen evolving complex"/>
    <property type="evidence" value="ECO:0007669"/>
    <property type="project" value="InterPro"/>
</dbReference>
<evidence type="ECO:0000313" key="4">
    <source>
        <dbReference type="EMBL" id="MBW4670988.1"/>
    </source>
</evidence>
<organism evidence="4 5">
    <name type="scientific">Cyanomargarita calcarea GSE-NOS-MK-12-04C</name>
    <dbReference type="NCBI Taxonomy" id="2839659"/>
    <lineage>
        <taxon>Bacteria</taxon>
        <taxon>Bacillati</taxon>
        <taxon>Cyanobacteriota</taxon>
        <taxon>Cyanophyceae</taxon>
        <taxon>Nostocales</taxon>
        <taxon>Cyanomargaritaceae</taxon>
        <taxon>Cyanomargarita</taxon>
    </lineage>
</organism>
<dbReference type="SUPFAM" id="SSF101112">
    <property type="entry name" value="Oxygen-evolving enhancer protein 3"/>
    <property type="match status" value="1"/>
</dbReference>
<comment type="caution">
    <text evidence="4">The sequence shown here is derived from an EMBL/GenBank/DDBJ whole genome shotgun (WGS) entry which is preliminary data.</text>
</comment>
<proteinExistence type="predicted"/>
<reference evidence="4" key="1">
    <citation type="submission" date="2021-05" db="EMBL/GenBank/DDBJ databases">
        <authorList>
            <person name="Pietrasiak N."/>
            <person name="Ward R."/>
            <person name="Stajich J.E."/>
            <person name="Kurbessoian T."/>
        </authorList>
    </citation>
    <scope>NUCLEOTIDE SEQUENCE</scope>
    <source>
        <strain evidence="4">GSE-NOS-MK-12-04C</strain>
    </source>
</reference>
<dbReference type="Pfam" id="PF05757">
    <property type="entry name" value="PsbQ"/>
    <property type="match status" value="1"/>
</dbReference>
<evidence type="ECO:0000313" key="5">
    <source>
        <dbReference type="Proteomes" id="UP000729701"/>
    </source>
</evidence>
<sequence>MVGQRSFLSLILVFLATFLIGCGGPSVAKAPPTYTQAQLVQIKEYLPEIEAVRDRSQELQKLIESKEWINVGNFIHGPMTEARLTMNYVVPHLLTSDQQKARQVVRDLFEHLVKVDQAATARNTQLALSNYKAVYTDIDKFLKLLPDTSQSEAS</sequence>
<dbReference type="GO" id="GO:0005509">
    <property type="term" value="F:calcium ion binding"/>
    <property type="evidence" value="ECO:0007669"/>
    <property type="project" value="InterPro"/>
</dbReference>
<dbReference type="GO" id="GO:0015979">
    <property type="term" value="P:photosynthesis"/>
    <property type="evidence" value="ECO:0007669"/>
    <property type="project" value="InterPro"/>
</dbReference>
<dbReference type="AlphaFoldDB" id="A0A951QU23"/>
<dbReference type="InterPro" id="IPR023222">
    <property type="entry name" value="PsbQ-like_dom_sf"/>
</dbReference>
<protein>
    <submittedName>
        <fullName evidence="4">Photosystem II protein PsbQ</fullName>
    </submittedName>
</protein>
<keyword evidence="2" id="KW-0793">Thylakoid</keyword>
<reference evidence="4" key="2">
    <citation type="journal article" date="2022" name="Microbiol. Resour. Announc.">
        <title>Metagenome Sequencing to Explore Phylogenomics of Terrestrial Cyanobacteria.</title>
        <authorList>
            <person name="Ward R.D."/>
            <person name="Stajich J.E."/>
            <person name="Johansen J.R."/>
            <person name="Huntemann M."/>
            <person name="Clum A."/>
            <person name="Foster B."/>
            <person name="Foster B."/>
            <person name="Roux S."/>
            <person name="Palaniappan K."/>
            <person name="Varghese N."/>
            <person name="Mukherjee S."/>
            <person name="Reddy T.B.K."/>
            <person name="Daum C."/>
            <person name="Copeland A."/>
            <person name="Chen I.A."/>
            <person name="Ivanova N.N."/>
            <person name="Kyrpides N.C."/>
            <person name="Shapiro N."/>
            <person name="Eloe-Fadrosh E.A."/>
            <person name="Pietrasiak N."/>
        </authorList>
    </citation>
    <scope>NUCLEOTIDE SEQUENCE</scope>
    <source>
        <strain evidence="4">GSE-NOS-MK-12-04C</strain>
    </source>
</reference>
<comment type="subcellular location">
    <subcellularLocation>
        <location evidence="1">Membrane</location>
    </subcellularLocation>
</comment>
<keyword evidence="3" id="KW-0472">Membrane</keyword>
<accession>A0A951QU23</accession>
<dbReference type="InterPro" id="IPR017487">
    <property type="entry name" value="PSII_PsbQ_cyanobac"/>
</dbReference>
<dbReference type="InterPro" id="IPR008797">
    <property type="entry name" value="PSII_PsbQ"/>
</dbReference>
<dbReference type="GO" id="GO:0019898">
    <property type="term" value="C:extrinsic component of membrane"/>
    <property type="evidence" value="ECO:0007669"/>
    <property type="project" value="InterPro"/>
</dbReference>
<gene>
    <name evidence="4" type="primary">psbQ</name>
    <name evidence="4" type="ORF">KME60_27080</name>
</gene>
<evidence type="ECO:0000256" key="2">
    <source>
        <dbReference type="ARBA" id="ARBA00023078"/>
    </source>
</evidence>
<dbReference type="Gene3D" id="1.20.120.290">
    <property type="entry name" value="Oxygen-evolving enhancer protein 3 (PsbQ), four-helix up-down bundle"/>
    <property type="match status" value="1"/>
</dbReference>
<dbReference type="EMBL" id="JAHHGZ010000037">
    <property type="protein sequence ID" value="MBW4670988.1"/>
    <property type="molecule type" value="Genomic_DNA"/>
</dbReference>
<dbReference type="PROSITE" id="PS51257">
    <property type="entry name" value="PROKAR_LIPOPROTEIN"/>
    <property type="match status" value="1"/>
</dbReference>